<name>A0A8B4BVJ8_HEYCO</name>
<dbReference type="EMBL" id="FQUB01000029">
    <property type="protein sequence ID" value="SHF25548.1"/>
    <property type="molecule type" value="Genomic_DNA"/>
</dbReference>
<dbReference type="AlphaFoldDB" id="A0A8B4BVJ8"/>
<proteinExistence type="predicted"/>
<gene>
    <name evidence="1" type="ORF">SAMN02745208_01662</name>
</gene>
<sequence length="82" mass="9652">MHAEALRRPRIYTHYLGRKLSPPAPAVYGTNVYFLKPFLIIAARRQHVKSLFCCHKRRRVYFDARPHGRCDRNILHVSAFCS</sequence>
<dbReference type="KEGG" id="bcoa:BF29_2403"/>
<accession>A0A8B4BVJ8</accession>
<evidence type="ECO:0000313" key="2">
    <source>
        <dbReference type="Proteomes" id="UP000184029"/>
    </source>
</evidence>
<evidence type="ECO:0000313" key="1">
    <source>
        <dbReference type="EMBL" id="SHF25548.1"/>
    </source>
</evidence>
<reference evidence="1 2" key="1">
    <citation type="submission" date="2016-11" db="EMBL/GenBank/DDBJ databases">
        <authorList>
            <person name="Varghese N."/>
            <person name="Submissions S."/>
        </authorList>
    </citation>
    <scope>NUCLEOTIDE SEQUENCE [LARGE SCALE GENOMIC DNA]</scope>
    <source>
        <strain evidence="1 2">DSM 1</strain>
    </source>
</reference>
<protein>
    <submittedName>
        <fullName evidence="1">Uncharacterized protein</fullName>
    </submittedName>
</protein>
<comment type="caution">
    <text evidence="1">The sequence shown here is derived from an EMBL/GenBank/DDBJ whole genome shotgun (WGS) entry which is preliminary data.</text>
</comment>
<dbReference type="Proteomes" id="UP000184029">
    <property type="component" value="Unassembled WGS sequence"/>
</dbReference>
<organism evidence="1 2">
    <name type="scientific">Heyndrickxia coagulans DSM 1 = ATCC 7050</name>
    <dbReference type="NCBI Taxonomy" id="1121088"/>
    <lineage>
        <taxon>Bacteria</taxon>
        <taxon>Bacillati</taxon>
        <taxon>Bacillota</taxon>
        <taxon>Bacilli</taxon>
        <taxon>Bacillales</taxon>
        <taxon>Bacillaceae</taxon>
        <taxon>Heyndrickxia</taxon>
    </lineage>
</organism>